<dbReference type="EMBL" id="AOSV01000020">
    <property type="protein sequence ID" value="EMG37141.1"/>
    <property type="molecule type" value="Genomic_DNA"/>
</dbReference>
<dbReference type="AlphaFoldDB" id="M5Q0Z9"/>
<accession>M5Q0Z9</accession>
<comment type="caution">
    <text evidence="1">The sequence shown here is derived from an EMBL/GenBank/DDBJ whole genome shotgun (WGS) entry which is preliminary data.</text>
</comment>
<reference evidence="1 2" key="1">
    <citation type="journal article" date="2013" name="Genome Announc.">
        <title>Draft Genome Sequence for Desulfovibrio africanus Strain PCS.</title>
        <authorList>
            <person name="Brown S.D."/>
            <person name="Utturkar S.M."/>
            <person name="Arkin A.P."/>
            <person name="Deutschbauer A.M."/>
            <person name="Elias D.A."/>
            <person name="Hazen T.C."/>
            <person name="Chakraborty R."/>
        </authorList>
    </citation>
    <scope>NUCLEOTIDE SEQUENCE [LARGE SCALE GENOMIC DNA]</scope>
    <source>
        <strain evidence="1 2">PCS</strain>
    </source>
</reference>
<protein>
    <submittedName>
        <fullName evidence="1">Uncharacterized protein</fullName>
    </submittedName>
</protein>
<sequence>MKRLYSDQAILSVTDLSRKNIGWDDRQELIDVMFGNLFDILFRRKYSLGIGRQIPFRSKVSPGNEDALHDNDIFTVEIGSESRHTLMFYTSSNLPLIFCKVRRTTESNSWSLHTGSTNFMLTWFEAKGRSDSMQSCVYVDTTEFLPHVWVDRQARTYPNFNVRYDVHNLAVYYSLACLSDCLDAMGSSLEQLHLQIQGEIFHSM</sequence>
<dbReference type="Proteomes" id="UP000011922">
    <property type="component" value="Unassembled WGS sequence"/>
</dbReference>
<evidence type="ECO:0000313" key="1">
    <source>
        <dbReference type="EMBL" id="EMG37141.1"/>
    </source>
</evidence>
<proteinExistence type="predicted"/>
<gene>
    <name evidence="1" type="ORF">PCS_01977</name>
</gene>
<organism evidence="1 2">
    <name type="scientific">Desulfocurvibacter africanus PCS</name>
    <dbReference type="NCBI Taxonomy" id="1262666"/>
    <lineage>
        <taxon>Bacteria</taxon>
        <taxon>Pseudomonadati</taxon>
        <taxon>Thermodesulfobacteriota</taxon>
        <taxon>Desulfovibrionia</taxon>
        <taxon>Desulfovibrionales</taxon>
        <taxon>Desulfovibrionaceae</taxon>
        <taxon>Desulfocurvibacter</taxon>
    </lineage>
</organism>
<evidence type="ECO:0000313" key="2">
    <source>
        <dbReference type="Proteomes" id="UP000011922"/>
    </source>
</evidence>
<name>M5Q0Z9_DESAF</name>